<comment type="cofactor">
    <cofactor evidence="1">
        <name>Mg(2+)</name>
        <dbReference type="ChEBI" id="CHEBI:18420"/>
    </cofactor>
</comment>
<dbReference type="PROSITE" id="PS00181">
    <property type="entry name" value="GLNA_ATP"/>
    <property type="match status" value="1"/>
</dbReference>
<keyword evidence="8" id="KW-1185">Reference proteome</keyword>
<dbReference type="GO" id="GO:0006598">
    <property type="term" value="P:polyamine catabolic process"/>
    <property type="evidence" value="ECO:0007669"/>
    <property type="project" value="TreeGrafter"/>
</dbReference>
<dbReference type="GO" id="GO:0006542">
    <property type="term" value="P:glutamine biosynthetic process"/>
    <property type="evidence" value="ECO:0007669"/>
    <property type="project" value="InterPro"/>
</dbReference>
<dbReference type="PROSITE" id="PS51987">
    <property type="entry name" value="GS_CATALYTIC"/>
    <property type="match status" value="1"/>
</dbReference>
<dbReference type="InterPro" id="IPR014746">
    <property type="entry name" value="Gln_synth/guanido_kin_cat_dom"/>
</dbReference>
<dbReference type="Pfam" id="PF00120">
    <property type="entry name" value="Gln-synt_C"/>
    <property type="match status" value="1"/>
</dbReference>
<dbReference type="Proteomes" id="UP000319555">
    <property type="component" value="Unassembled WGS sequence"/>
</dbReference>
<dbReference type="SUPFAM" id="SSF54368">
    <property type="entry name" value="Glutamine synthetase, N-terminal domain"/>
    <property type="match status" value="1"/>
</dbReference>
<keyword evidence="3" id="KW-0460">Magnesium</keyword>
<dbReference type="InterPro" id="IPR027303">
    <property type="entry name" value="Gln_synth_gly_rich_site"/>
</dbReference>
<name>A0A521AHX3_9RHOB</name>
<feature type="domain" description="GS catalytic" evidence="6">
    <location>
        <begin position="118"/>
        <end position="452"/>
    </location>
</feature>
<reference evidence="7 8" key="1">
    <citation type="submission" date="2017-05" db="EMBL/GenBank/DDBJ databases">
        <authorList>
            <person name="Varghese N."/>
            <person name="Submissions S."/>
        </authorList>
    </citation>
    <scope>NUCLEOTIDE SEQUENCE [LARGE SCALE GENOMIC DNA]</scope>
    <source>
        <strain evidence="7 8">DSM 28009</strain>
    </source>
</reference>
<dbReference type="SMART" id="SM01230">
    <property type="entry name" value="Gln-synt_C"/>
    <property type="match status" value="1"/>
</dbReference>
<organism evidence="7 8">
    <name type="scientific">Ruegeria faecimaris</name>
    <dbReference type="NCBI Taxonomy" id="686389"/>
    <lineage>
        <taxon>Bacteria</taxon>
        <taxon>Pseudomonadati</taxon>
        <taxon>Pseudomonadota</taxon>
        <taxon>Alphaproteobacteria</taxon>
        <taxon>Rhodobacterales</taxon>
        <taxon>Roseobacteraceae</taxon>
        <taxon>Ruegeria</taxon>
    </lineage>
</organism>
<dbReference type="EMBL" id="FXTE01000001">
    <property type="protein sequence ID" value="SMO34412.1"/>
    <property type="molecule type" value="Genomic_DNA"/>
</dbReference>
<dbReference type="InterPro" id="IPR008146">
    <property type="entry name" value="Gln_synth_cat_dom"/>
</dbReference>
<dbReference type="RefSeq" id="WP_142633012.1">
    <property type="nucleotide sequence ID" value="NZ_CANLVA010000001.1"/>
</dbReference>
<evidence type="ECO:0000256" key="3">
    <source>
        <dbReference type="ARBA" id="ARBA00022842"/>
    </source>
</evidence>
<protein>
    <submittedName>
        <fullName evidence="7">L-glutamine synthetase</fullName>
    </submittedName>
</protein>
<evidence type="ECO:0000313" key="7">
    <source>
        <dbReference type="EMBL" id="SMO34412.1"/>
    </source>
</evidence>
<dbReference type="InterPro" id="IPR036651">
    <property type="entry name" value="Gln_synt_N_sf"/>
</dbReference>
<dbReference type="PANTHER" id="PTHR43785:SF3">
    <property type="entry name" value="GS CATALYTIC DOMAIN-CONTAINING PROTEIN"/>
    <property type="match status" value="1"/>
</dbReference>
<proteinExistence type="inferred from homology"/>
<evidence type="ECO:0000256" key="1">
    <source>
        <dbReference type="ARBA" id="ARBA00001946"/>
    </source>
</evidence>
<evidence type="ECO:0000313" key="8">
    <source>
        <dbReference type="Proteomes" id="UP000319555"/>
    </source>
</evidence>
<comment type="similarity">
    <text evidence="4 5">Belongs to the glutamine synthetase family.</text>
</comment>
<evidence type="ECO:0000256" key="5">
    <source>
        <dbReference type="RuleBase" id="RU000384"/>
    </source>
</evidence>
<gene>
    <name evidence="7" type="ORF">SAMN06265380_101136</name>
</gene>
<dbReference type="Gene3D" id="3.10.20.70">
    <property type="entry name" value="Glutamine synthetase, N-terminal domain"/>
    <property type="match status" value="1"/>
</dbReference>
<evidence type="ECO:0000259" key="6">
    <source>
        <dbReference type="PROSITE" id="PS51987"/>
    </source>
</evidence>
<dbReference type="OrthoDB" id="9807095at2"/>
<dbReference type="PANTHER" id="PTHR43785">
    <property type="entry name" value="GAMMA-GLUTAMYLPUTRESCINE SYNTHETASE"/>
    <property type="match status" value="1"/>
</dbReference>
<sequence length="452" mass="50583">MADWTEQLPQAARTYFEGHRLDEVECIISDLPGIARGKAVPATKFARQSYFHLPDSIFYQTITGDWGEAAGEDGFIERDMILKPDFSTASAAPWTGDWTLQVIHDAYDRDGEPIPFSPRNVLKRVVKMYHDKGWKPIVAPEMEFFLVAPNVDPAQGIKPMMGRSGRPAAARQAYSMTAVDEFGPVIDDIYDFAEHQGFEIDGITQEGGAGQLEINLRHGDPVKLADEVFYFKRLIREAALRHNCFATFMAKPIADEPGSAMHIHHSITEIETGQNIFSGPQGGETDAFYNFIAGLQNHLPAGLAVMAPYVNSYRRYVKDHAAPINLEWARDNRTTGIRVPLSGPEARRVENRIAGMDCNPYLGIALSLACGYLGLTQQERPRRQFYGDAYEGDGDIPQVMGNALDLFDQATALHEVLGPEFARVYGIVKRAEYEEFLQVISPWEREHLLMNV</sequence>
<dbReference type="AlphaFoldDB" id="A0A521AHX3"/>
<accession>A0A521AHX3</accession>
<dbReference type="Gene3D" id="3.30.590.10">
    <property type="entry name" value="Glutamine synthetase/guanido kinase, catalytic domain"/>
    <property type="match status" value="1"/>
</dbReference>
<evidence type="ECO:0000256" key="2">
    <source>
        <dbReference type="ARBA" id="ARBA00022598"/>
    </source>
</evidence>
<dbReference type="SUPFAM" id="SSF55931">
    <property type="entry name" value="Glutamine synthetase/guanido kinase"/>
    <property type="match status" value="1"/>
</dbReference>
<dbReference type="GO" id="GO:0004356">
    <property type="term" value="F:glutamine synthetase activity"/>
    <property type="evidence" value="ECO:0007669"/>
    <property type="project" value="InterPro"/>
</dbReference>
<keyword evidence="2" id="KW-0436">Ligase</keyword>
<evidence type="ECO:0000256" key="4">
    <source>
        <dbReference type="PROSITE-ProRule" id="PRU01331"/>
    </source>
</evidence>